<reference evidence="2 3" key="1">
    <citation type="submission" date="2015-07" db="EMBL/GenBank/DDBJ databases">
        <title>Draft genome of Bellilinea caldifistulae DSM 17877.</title>
        <authorList>
            <person name="Hemp J."/>
            <person name="Ward L.M."/>
            <person name="Pace L.A."/>
            <person name="Fischer W.W."/>
        </authorList>
    </citation>
    <scope>NUCLEOTIDE SEQUENCE [LARGE SCALE GENOMIC DNA]</scope>
    <source>
        <strain evidence="2 3">GOMI-1</strain>
    </source>
</reference>
<keyword evidence="1" id="KW-0472">Membrane</keyword>
<comment type="caution">
    <text evidence="2">The sequence shown here is derived from an EMBL/GenBank/DDBJ whole genome shotgun (WGS) entry which is preliminary data.</text>
</comment>
<feature type="transmembrane region" description="Helical" evidence="1">
    <location>
        <begin position="63"/>
        <end position="81"/>
    </location>
</feature>
<dbReference type="AlphaFoldDB" id="A0A0P6XZ66"/>
<dbReference type="Proteomes" id="UP000050514">
    <property type="component" value="Unassembled WGS sequence"/>
</dbReference>
<keyword evidence="3" id="KW-1185">Reference proteome</keyword>
<name>A0A0P6XZ66_9CHLR</name>
<dbReference type="OrthoDB" id="39131at200795"/>
<accession>A0A0P6XZ66</accession>
<evidence type="ECO:0000256" key="1">
    <source>
        <dbReference type="SAM" id="Phobius"/>
    </source>
</evidence>
<sequence>MTLQNTNRPSLKWRGYEISPVVQAFRFVPFPQFGMIWNRPVGVRVQTPQGETQYLPVYDLTRMLQIIIVLGGLLFFFLKIVSQRRSA</sequence>
<proteinExistence type="predicted"/>
<keyword evidence="1" id="KW-0812">Transmembrane</keyword>
<dbReference type="EMBL" id="LGHJ01000017">
    <property type="protein sequence ID" value="KPL74425.1"/>
    <property type="molecule type" value="Genomic_DNA"/>
</dbReference>
<dbReference type="RefSeq" id="WP_061918565.1">
    <property type="nucleotide sequence ID" value="NZ_DF967971.1"/>
</dbReference>
<evidence type="ECO:0000313" key="2">
    <source>
        <dbReference type="EMBL" id="KPL74425.1"/>
    </source>
</evidence>
<gene>
    <name evidence="2" type="ORF">AC812_11385</name>
</gene>
<protein>
    <submittedName>
        <fullName evidence="2">Uncharacterized protein</fullName>
    </submittedName>
</protein>
<organism evidence="2 3">
    <name type="scientific">Bellilinea caldifistulae</name>
    <dbReference type="NCBI Taxonomy" id="360411"/>
    <lineage>
        <taxon>Bacteria</taxon>
        <taxon>Bacillati</taxon>
        <taxon>Chloroflexota</taxon>
        <taxon>Anaerolineae</taxon>
        <taxon>Anaerolineales</taxon>
        <taxon>Anaerolineaceae</taxon>
        <taxon>Bellilinea</taxon>
    </lineage>
</organism>
<dbReference type="STRING" id="360411.AC812_11385"/>
<evidence type="ECO:0000313" key="3">
    <source>
        <dbReference type="Proteomes" id="UP000050514"/>
    </source>
</evidence>
<keyword evidence="1" id="KW-1133">Transmembrane helix</keyword>